<dbReference type="RefSeq" id="WP_039678872.1">
    <property type="nucleotide sequence ID" value="NZ_JAWGXO010000015.1"/>
</dbReference>
<dbReference type="NCBIfam" id="TIGR02888">
    <property type="entry name" value="spore_YlmC_YmxH"/>
    <property type="match status" value="1"/>
</dbReference>
<dbReference type="SUPFAM" id="SSF50346">
    <property type="entry name" value="PRC-barrel domain"/>
    <property type="match status" value="1"/>
</dbReference>
<dbReference type="PANTHER" id="PTHR40061:SF1">
    <property type="entry name" value="SPORULATION PROTEIN YLMC-RELATED"/>
    <property type="match status" value="1"/>
</dbReference>
<reference evidence="2 3" key="1">
    <citation type="submission" date="2014-12" db="EMBL/GenBank/DDBJ databases">
        <title>Draft genome sequence of Terrisporobacter sp. 08-306576, isolated from the blood culture of a bacteremia patient.</title>
        <authorList>
            <person name="Lund L.C."/>
            <person name="Sydenham T.V."/>
            <person name="Hogh S.V."/>
            <person name="Skov M.N."/>
            <person name="Kemp M."/>
            <person name="Justesen U.S."/>
        </authorList>
    </citation>
    <scope>NUCLEOTIDE SEQUENCE [LARGE SCALE GENOMIC DNA]</scope>
    <source>
        <strain evidence="2 3">08-306576</strain>
    </source>
</reference>
<dbReference type="EMBL" id="JWHR01000059">
    <property type="protein sequence ID" value="KHS57922.1"/>
    <property type="molecule type" value="Genomic_DNA"/>
</dbReference>
<proteinExistence type="predicted"/>
<feature type="domain" description="PRC-barrel" evidence="1">
    <location>
        <begin position="1"/>
        <end position="80"/>
    </location>
</feature>
<dbReference type="Proteomes" id="UP000031189">
    <property type="component" value="Unassembled WGS sequence"/>
</dbReference>
<sequence>MIRVSDIMDKEIINVKNGKKMGFITDIDIDVNEGKVVSFSTTGEGSGGFFSRGMDVDVIFWNDILKIGCDTIIVNIGSERKVDIDEIKI</sequence>
<dbReference type="InterPro" id="IPR014238">
    <property type="entry name" value="Spore_YlmC/YmxH"/>
</dbReference>
<dbReference type="OrthoDB" id="6024937at2"/>
<accession>A0A0B3W684</accession>
<dbReference type="InterPro" id="IPR027275">
    <property type="entry name" value="PRC-brl_dom"/>
</dbReference>
<dbReference type="AlphaFoldDB" id="A0A0B3W684"/>
<protein>
    <submittedName>
        <fullName evidence="2">YlmC/YmxH family sporulation protein</fullName>
    </submittedName>
</protein>
<keyword evidence="3" id="KW-1185">Reference proteome</keyword>
<comment type="caution">
    <text evidence="2">The sequence shown here is derived from an EMBL/GenBank/DDBJ whole genome shotgun (WGS) entry which is preliminary data.</text>
</comment>
<dbReference type="Pfam" id="PF05239">
    <property type="entry name" value="PRC"/>
    <property type="match status" value="1"/>
</dbReference>
<evidence type="ECO:0000313" key="3">
    <source>
        <dbReference type="Proteomes" id="UP000031189"/>
    </source>
</evidence>
<name>A0A0B3W684_9FIRM</name>
<dbReference type="Gene3D" id="2.30.30.240">
    <property type="entry name" value="PRC-barrel domain"/>
    <property type="match status" value="1"/>
</dbReference>
<dbReference type="STRING" id="1577792.QX51_05335"/>
<dbReference type="PANTHER" id="PTHR40061">
    <property type="entry name" value="SPORULATION PROTEIN YLMC-RELATED"/>
    <property type="match status" value="1"/>
</dbReference>
<organism evidence="2 3">
    <name type="scientific">Terrisporobacter othiniensis</name>
    <dbReference type="NCBI Taxonomy" id="1577792"/>
    <lineage>
        <taxon>Bacteria</taxon>
        <taxon>Bacillati</taxon>
        <taxon>Bacillota</taxon>
        <taxon>Clostridia</taxon>
        <taxon>Peptostreptococcales</taxon>
        <taxon>Peptostreptococcaceae</taxon>
        <taxon>Terrisporobacter</taxon>
    </lineage>
</organism>
<evidence type="ECO:0000313" key="2">
    <source>
        <dbReference type="EMBL" id="KHS57922.1"/>
    </source>
</evidence>
<gene>
    <name evidence="2" type="ORF">QX51_05335</name>
</gene>
<dbReference type="InterPro" id="IPR011033">
    <property type="entry name" value="PRC_barrel-like_sf"/>
</dbReference>
<evidence type="ECO:0000259" key="1">
    <source>
        <dbReference type="Pfam" id="PF05239"/>
    </source>
</evidence>